<protein>
    <submittedName>
        <fullName evidence="1">Uncharacterized protein</fullName>
    </submittedName>
</protein>
<proteinExistence type="predicted"/>
<accession>A0AAW1YSE9</accession>
<name>A0AAW1YSE9_RUBAR</name>
<evidence type="ECO:0000313" key="1">
    <source>
        <dbReference type="EMBL" id="KAK9951662.1"/>
    </source>
</evidence>
<gene>
    <name evidence="1" type="ORF">M0R45_007098</name>
</gene>
<sequence>MVSATPAMEVEQGGTAKGQRAWATAQQLVSKDGGDGECAARRQRGSRQSWNSRWAGLGAEGVAEMVGLRARRNSAWAGQFEMAGLLRWSRVQMWAEQGSSLAGLLAATTWVWRRRRHVGRSAWTTRRRWCFGQ</sequence>
<dbReference type="EMBL" id="JBEDUW010000001">
    <property type="protein sequence ID" value="KAK9951662.1"/>
    <property type="molecule type" value="Genomic_DNA"/>
</dbReference>
<reference evidence="1 2" key="1">
    <citation type="journal article" date="2023" name="G3 (Bethesda)">
        <title>A chromosome-length genome assembly and annotation of blackberry (Rubus argutus, cv. 'Hillquist').</title>
        <authorList>
            <person name="Bruna T."/>
            <person name="Aryal R."/>
            <person name="Dudchenko O."/>
            <person name="Sargent D.J."/>
            <person name="Mead D."/>
            <person name="Buti M."/>
            <person name="Cavallini A."/>
            <person name="Hytonen T."/>
            <person name="Andres J."/>
            <person name="Pham M."/>
            <person name="Weisz D."/>
            <person name="Mascagni F."/>
            <person name="Usai G."/>
            <person name="Natali L."/>
            <person name="Bassil N."/>
            <person name="Fernandez G.E."/>
            <person name="Lomsadze A."/>
            <person name="Armour M."/>
            <person name="Olukolu B."/>
            <person name="Poorten T."/>
            <person name="Britton C."/>
            <person name="Davik J."/>
            <person name="Ashrafi H."/>
            <person name="Aiden E.L."/>
            <person name="Borodovsky M."/>
            <person name="Worthington M."/>
        </authorList>
    </citation>
    <scope>NUCLEOTIDE SEQUENCE [LARGE SCALE GENOMIC DNA]</scope>
    <source>
        <strain evidence="1">PI 553951</strain>
    </source>
</reference>
<organism evidence="1 2">
    <name type="scientific">Rubus argutus</name>
    <name type="common">Southern blackberry</name>
    <dbReference type="NCBI Taxonomy" id="59490"/>
    <lineage>
        <taxon>Eukaryota</taxon>
        <taxon>Viridiplantae</taxon>
        <taxon>Streptophyta</taxon>
        <taxon>Embryophyta</taxon>
        <taxon>Tracheophyta</taxon>
        <taxon>Spermatophyta</taxon>
        <taxon>Magnoliopsida</taxon>
        <taxon>eudicotyledons</taxon>
        <taxon>Gunneridae</taxon>
        <taxon>Pentapetalae</taxon>
        <taxon>rosids</taxon>
        <taxon>fabids</taxon>
        <taxon>Rosales</taxon>
        <taxon>Rosaceae</taxon>
        <taxon>Rosoideae</taxon>
        <taxon>Rosoideae incertae sedis</taxon>
        <taxon>Rubus</taxon>
    </lineage>
</organism>
<dbReference type="Proteomes" id="UP001457282">
    <property type="component" value="Unassembled WGS sequence"/>
</dbReference>
<comment type="caution">
    <text evidence="1">The sequence shown here is derived from an EMBL/GenBank/DDBJ whole genome shotgun (WGS) entry which is preliminary data.</text>
</comment>
<dbReference type="AlphaFoldDB" id="A0AAW1YSE9"/>
<keyword evidence="2" id="KW-1185">Reference proteome</keyword>
<evidence type="ECO:0000313" key="2">
    <source>
        <dbReference type="Proteomes" id="UP001457282"/>
    </source>
</evidence>